<evidence type="ECO:0000256" key="3">
    <source>
        <dbReference type="ARBA" id="ARBA00022679"/>
    </source>
</evidence>
<evidence type="ECO:0000256" key="9">
    <source>
        <dbReference type="PROSITE-ProRule" id="PRU10141"/>
    </source>
</evidence>
<dbReference type="InterPro" id="IPR000719">
    <property type="entry name" value="Prot_kinase_dom"/>
</dbReference>
<dbReference type="Pfam" id="PF07714">
    <property type="entry name" value="PK_Tyr_Ser-Thr"/>
    <property type="match status" value="1"/>
</dbReference>
<name>A0A8J5LHM9_ZINOF</name>
<dbReference type="PANTHER" id="PTHR46008:SF48">
    <property type="entry name" value="PROTEIN KINASE DOMAIN-CONTAINING PROTEIN"/>
    <property type="match status" value="1"/>
</dbReference>
<evidence type="ECO:0000313" key="13">
    <source>
        <dbReference type="Proteomes" id="UP000734854"/>
    </source>
</evidence>
<dbReference type="Gene3D" id="1.10.510.10">
    <property type="entry name" value="Transferase(Phosphotransferase) domain 1"/>
    <property type="match status" value="1"/>
</dbReference>
<reference evidence="12 13" key="1">
    <citation type="submission" date="2020-08" db="EMBL/GenBank/DDBJ databases">
        <title>Plant Genome Project.</title>
        <authorList>
            <person name="Zhang R.-G."/>
        </authorList>
    </citation>
    <scope>NUCLEOTIDE SEQUENCE [LARGE SCALE GENOMIC DNA]</scope>
    <source>
        <tissue evidence="12">Rhizome</tissue>
    </source>
</reference>
<comment type="caution">
    <text evidence="12">The sequence shown here is derived from an EMBL/GenBank/DDBJ whole genome shotgun (WGS) entry which is preliminary data.</text>
</comment>
<feature type="binding site" evidence="9">
    <location>
        <position position="350"/>
    </location>
    <ligand>
        <name>ATP</name>
        <dbReference type="ChEBI" id="CHEBI:30616"/>
    </ligand>
</feature>
<keyword evidence="5" id="KW-0418">Kinase</keyword>
<dbReference type="PROSITE" id="PS50011">
    <property type="entry name" value="PROTEIN_KINASE_DOM"/>
    <property type="match status" value="1"/>
</dbReference>
<feature type="domain" description="Protein kinase" evidence="11">
    <location>
        <begin position="318"/>
        <end position="592"/>
    </location>
</feature>
<dbReference type="InterPro" id="IPR001245">
    <property type="entry name" value="Ser-Thr/Tyr_kinase_cat_dom"/>
</dbReference>
<evidence type="ECO:0000256" key="2">
    <source>
        <dbReference type="ARBA" id="ARBA00022527"/>
    </source>
</evidence>
<dbReference type="InterPro" id="IPR008271">
    <property type="entry name" value="Ser/Thr_kinase_AS"/>
</dbReference>
<feature type="compositionally biased region" description="Basic and acidic residues" evidence="10">
    <location>
        <begin position="131"/>
        <end position="142"/>
    </location>
</feature>
<feature type="region of interest" description="Disordered" evidence="10">
    <location>
        <begin position="117"/>
        <end position="142"/>
    </location>
</feature>
<dbReference type="Gene3D" id="3.30.200.20">
    <property type="entry name" value="Phosphorylase Kinase, domain 1"/>
    <property type="match status" value="1"/>
</dbReference>
<keyword evidence="2" id="KW-0723">Serine/threonine-protein kinase</keyword>
<evidence type="ECO:0000259" key="11">
    <source>
        <dbReference type="PROSITE" id="PS50011"/>
    </source>
</evidence>
<evidence type="ECO:0000256" key="10">
    <source>
        <dbReference type="SAM" id="MobiDB-lite"/>
    </source>
</evidence>
<evidence type="ECO:0000256" key="1">
    <source>
        <dbReference type="ARBA" id="ARBA00012513"/>
    </source>
</evidence>
<keyword evidence="4 9" id="KW-0547">Nucleotide-binding</keyword>
<dbReference type="SUPFAM" id="SSF56112">
    <property type="entry name" value="Protein kinase-like (PK-like)"/>
    <property type="match status" value="1"/>
</dbReference>
<comment type="catalytic activity">
    <reaction evidence="8">
        <text>L-seryl-[protein] + ATP = O-phospho-L-seryl-[protein] + ADP + H(+)</text>
        <dbReference type="Rhea" id="RHEA:17989"/>
        <dbReference type="Rhea" id="RHEA-COMP:9863"/>
        <dbReference type="Rhea" id="RHEA-COMP:11604"/>
        <dbReference type="ChEBI" id="CHEBI:15378"/>
        <dbReference type="ChEBI" id="CHEBI:29999"/>
        <dbReference type="ChEBI" id="CHEBI:30616"/>
        <dbReference type="ChEBI" id="CHEBI:83421"/>
        <dbReference type="ChEBI" id="CHEBI:456216"/>
        <dbReference type="EC" id="2.7.11.1"/>
    </reaction>
</comment>
<protein>
    <recommendedName>
        <fullName evidence="1">non-specific serine/threonine protein kinase</fullName>
        <ecNumber evidence="1">2.7.11.1</ecNumber>
    </recommendedName>
</protein>
<keyword evidence="13" id="KW-1185">Reference proteome</keyword>
<dbReference type="FunFam" id="1.10.510.10:FF:000300">
    <property type="entry name" value="Calmodulin-binding receptor-like cytoplasmic kinase 3"/>
    <property type="match status" value="1"/>
</dbReference>
<dbReference type="CDD" id="cd14066">
    <property type="entry name" value="STKc_IRAK"/>
    <property type="match status" value="1"/>
</dbReference>
<proteinExistence type="predicted"/>
<dbReference type="GO" id="GO:0004674">
    <property type="term" value="F:protein serine/threonine kinase activity"/>
    <property type="evidence" value="ECO:0007669"/>
    <property type="project" value="UniProtKB-KW"/>
</dbReference>
<dbReference type="GO" id="GO:0005524">
    <property type="term" value="F:ATP binding"/>
    <property type="evidence" value="ECO:0007669"/>
    <property type="project" value="UniProtKB-UniRule"/>
</dbReference>
<dbReference type="AlphaFoldDB" id="A0A8J5LHM9"/>
<dbReference type="SMART" id="SM00220">
    <property type="entry name" value="S_TKc"/>
    <property type="match status" value="1"/>
</dbReference>
<keyword evidence="6 9" id="KW-0067">ATP-binding</keyword>
<evidence type="ECO:0000313" key="12">
    <source>
        <dbReference type="EMBL" id="KAG6519617.1"/>
    </source>
</evidence>
<dbReference type="Proteomes" id="UP000734854">
    <property type="component" value="Unassembled WGS sequence"/>
</dbReference>
<evidence type="ECO:0000256" key="7">
    <source>
        <dbReference type="ARBA" id="ARBA00047899"/>
    </source>
</evidence>
<dbReference type="InterPro" id="IPR017441">
    <property type="entry name" value="Protein_kinase_ATP_BS"/>
</dbReference>
<comment type="catalytic activity">
    <reaction evidence="7">
        <text>L-threonyl-[protein] + ATP = O-phospho-L-threonyl-[protein] + ADP + H(+)</text>
        <dbReference type="Rhea" id="RHEA:46608"/>
        <dbReference type="Rhea" id="RHEA-COMP:11060"/>
        <dbReference type="Rhea" id="RHEA-COMP:11605"/>
        <dbReference type="ChEBI" id="CHEBI:15378"/>
        <dbReference type="ChEBI" id="CHEBI:30013"/>
        <dbReference type="ChEBI" id="CHEBI:30616"/>
        <dbReference type="ChEBI" id="CHEBI:61977"/>
        <dbReference type="ChEBI" id="CHEBI:456216"/>
        <dbReference type="EC" id="2.7.11.1"/>
    </reaction>
</comment>
<dbReference type="PROSITE" id="PS00107">
    <property type="entry name" value="PROTEIN_KINASE_ATP"/>
    <property type="match status" value="1"/>
</dbReference>
<evidence type="ECO:0000256" key="5">
    <source>
        <dbReference type="ARBA" id="ARBA00022777"/>
    </source>
</evidence>
<feature type="compositionally biased region" description="Low complexity" evidence="10">
    <location>
        <begin position="117"/>
        <end position="130"/>
    </location>
</feature>
<accession>A0A8J5LHM9</accession>
<organism evidence="12 13">
    <name type="scientific">Zingiber officinale</name>
    <name type="common">Ginger</name>
    <name type="synonym">Amomum zingiber</name>
    <dbReference type="NCBI Taxonomy" id="94328"/>
    <lineage>
        <taxon>Eukaryota</taxon>
        <taxon>Viridiplantae</taxon>
        <taxon>Streptophyta</taxon>
        <taxon>Embryophyta</taxon>
        <taxon>Tracheophyta</taxon>
        <taxon>Spermatophyta</taxon>
        <taxon>Magnoliopsida</taxon>
        <taxon>Liliopsida</taxon>
        <taxon>Zingiberales</taxon>
        <taxon>Zingiberaceae</taxon>
        <taxon>Zingiber</taxon>
    </lineage>
</organism>
<feature type="region of interest" description="Disordered" evidence="10">
    <location>
        <begin position="277"/>
        <end position="296"/>
    </location>
</feature>
<dbReference type="PANTHER" id="PTHR46008">
    <property type="entry name" value="LEAF RUST 10 DISEASE-RESISTANCE LOCUS RECEPTOR-LIKE PROTEIN KINASE-LIKE 1.4"/>
    <property type="match status" value="1"/>
</dbReference>
<evidence type="ECO:0000256" key="6">
    <source>
        <dbReference type="ARBA" id="ARBA00022840"/>
    </source>
</evidence>
<dbReference type="EMBL" id="JACMSC010000006">
    <property type="protein sequence ID" value="KAG6519617.1"/>
    <property type="molecule type" value="Genomic_DNA"/>
</dbReference>
<evidence type="ECO:0000256" key="8">
    <source>
        <dbReference type="ARBA" id="ARBA00048679"/>
    </source>
</evidence>
<gene>
    <name evidence="12" type="ORF">ZIOFF_023113</name>
</gene>
<dbReference type="InterPro" id="IPR011009">
    <property type="entry name" value="Kinase-like_dom_sf"/>
</dbReference>
<evidence type="ECO:0000256" key="4">
    <source>
        <dbReference type="ARBA" id="ARBA00022741"/>
    </source>
</evidence>
<dbReference type="EC" id="2.7.11.1" evidence="1"/>
<sequence>MSHPYFTPLAIHGYGTPHTTSMSFTPSMSNEPATPTFVPETQLSDRESPIEVVNLEKVISNAEVEQPIAGFLGRQIRSRRTPRQQKKNASVLPVPSRSHSRWLVYKVHTVPQQRSVVVSVEPSNVSSANSEPDRRHDTRDRSLPSLRKGRSWIFFSSSTGFRYRSRQSHRFPPDKTSQAASGIYQSRPYSYQDSAISSRRQLSDDDDVVVSRMLVLLLGERMHIEKNKTIGKKGFWLCCSLICPCCSSKSNDISEDPVLRGGSTSLDSFELRSISGKTPVTPSRVPPSPSRFSLSPQPNKLEPLNLSLNEIIKLTRNFSSSQIIGEGSFATVYKAELPSGQFIAIKRAKKEHIATIEAEFKNEVELLTKIEHKNLVRLLGYTAKGNELIIITEYVPNGNLREHLDGKYGKILDFSQRLEIAIDVAHGLTYLHLYAEKIVIHRDVKSSNILLNEGFGAKVADFGFARTGPMEADQTHIQTKVKGTAGYVDPEYLKTFRLTVKSDVYSFGILLLEILSARRPVEIRRNPDERITVRWAFNKYNEGNEREILDPEMREVVEDLVVKKIFALAFQCAAPTRRDRPAMREVVEQLWEIRKDYARSRQRS</sequence>
<dbReference type="PROSITE" id="PS00108">
    <property type="entry name" value="PROTEIN_KINASE_ST"/>
    <property type="match status" value="1"/>
</dbReference>
<keyword evidence="3" id="KW-0808">Transferase</keyword>